<proteinExistence type="predicted"/>
<gene>
    <name evidence="2" type="ORF">D2V08_04755</name>
</gene>
<keyword evidence="1" id="KW-0472">Membrane</keyword>
<feature type="transmembrane region" description="Helical" evidence="1">
    <location>
        <begin position="61"/>
        <end position="82"/>
    </location>
</feature>
<keyword evidence="3" id="KW-1185">Reference proteome</keyword>
<feature type="transmembrane region" description="Helical" evidence="1">
    <location>
        <begin position="195"/>
        <end position="216"/>
    </location>
</feature>
<dbReference type="Pfam" id="PF14093">
    <property type="entry name" value="DUF4271"/>
    <property type="match status" value="1"/>
</dbReference>
<evidence type="ECO:0000256" key="1">
    <source>
        <dbReference type="SAM" id="Phobius"/>
    </source>
</evidence>
<organism evidence="2 3">
    <name type="scientific">Flagellimonas lutimaris</name>
    <dbReference type="NCBI Taxonomy" id="475082"/>
    <lineage>
        <taxon>Bacteria</taxon>
        <taxon>Pseudomonadati</taxon>
        <taxon>Bacteroidota</taxon>
        <taxon>Flavobacteriia</taxon>
        <taxon>Flavobacteriales</taxon>
        <taxon>Flavobacteriaceae</taxon>
        <taxon>Flagellimonas</taxon>
    </lineage>
</organism>
<name>A0A3A1N7P0_9FLAO</name>
<dbReference type="RefSeq" id="WP_119606933.1">
    <property type="nucleotide sequence ID" value="NZ_QXFH01000070.1"/>
</dbReference>
<keyword evidence="1" id="KW-1133">Transmembrane helix</keyword>
<feature type="transmembrane region" description="Helical" evidence="1">
    <location>
        <begin position="138"/>
        <end position="158"/>
    </location>
</feature>
<dbReference type="InterPro" id="IPR025367">
    <property type="entry name" value="DUF4271"/>
</dbReference>
<accession>A0A3A1N7P0</accession>
<dbReference type="Proteomes" id="UP000266067">
    <property type="component" value="Unassembled WGS sequence"/>
</dbReference>
<reference evidence="2 3" key="1">
    <citation type="submission" date="2018-08" db="EMBL/GenBank/DDBJ databases">
        <title>Proposal of Muricauda 72 sp.nov. and Muricauda NH166 sp.nov., isolated from seawater.</title>
        <authorList>
            <person name="Cheng H."/>
            <person name="Wu Y.-H."/>
            <person name="Guo L.-L."/>
            <person name="Xu X.-W."/>
        </authorList>
    </citation>
    <scope>NUCLEOTIDE SEQUENCE [LARGE SCALE GENOMIC DNA]</scope>
    <source>
        <strain evidence="2 3">KCTC 22173</strain>
    </source>
</reference>
<evidence type="ECO:0000313" key="2">
    <source>
        <dbReference type="EMBL" id="RIV34697.1"/>
    </source>
</evidence>
<evidence type="ECO:0000313" key="3">
    <source>
        <dbReference type="Proteomes" id="UP000266067"/>
    </source>
</evidence>
<dbReference type="AlphaFoldDB" id="A0A3A1N7P0"/>
<keyword evidence="1" id="KW-0812">Transmembrane</keyword>
<feature type="transmembrane region" description="Helical" evidence="1">
    <location>
        <begin position="94"/>
        <end position="117"/>
    </location>
</feature>
<dbReference type="EMBL" id="QXFH01000070">
    <property type="protein sequence ID" value="RIV34697.1"/>
    <property type="molecule type" value="Genomic_DNA"/>
</dbReference>
<feature type="transmembrane region" description="Helical" evidence="1">
    <location>
        <begin position="13"/>
        <end position="32"/>
    </location>
</feature>
<sequence>MTPIEKTIISLDWMTIALFMSLVVLALGKYLYHKKFLNFIILPFNDKYILLHNKKGQFSHWFHLLLTLFQLINLSLFLFLIMKSFALLPKEGSLITYFIILGFIALFELTKFLLQMFTGFVFNNLELVSGLIFSKISYLNYSSIITCIANVLLIYITTDSKTTIYVAFALILIINAIGIAKLLKNYQKALFPYFMYFILYLCALEIAPLVLIGSYLKG</sequence>
<comment type="caution">
    <text evidence="2">The sequence shown here is derived from an EMBL/GenBank/DDBJ whole genome shotgun (WGS) entry which is preliminary data.</text>
</comment>
<protein>
    <submittedName>
        <fullName evidence="2">DUF4271 domain-containing protein</fullName>
    </submittedName>
</protein>
<feature type="transmembrane region" description="Helical" evidence="1">
    <location>
        <begin position="164"/>
        <end position="183"/>
    </location>
</feature>
<dbReference type="OrthoDB" id="1438590at2"/>